<dbReference type="GO" id="GO:0060003">
    <property type="term" value="P:copper ion export"/>
    <property type="evidence" value="ECO:0007669"/>
    <property type="project" value="TreeGrafter"/>
</dbReference>
<dbReference type="SUPFAM" id="SSF111369">
    <property type="entry name" value="HlyD-like secretion proteins"/>
    <property type="match status" value="1"/>
</dbReference>
<keyword evidence="8" id="KW-1185">Reference proteome</keyword>
<dbReference type="FunFam" id="2.40.30.170:FF:000010">
    <property type="entry name" value="Efflux RND transporter periplasmic adaptor subunit"/>
    <property type="match status" value="1"/>
</dbReference>
<dbReference type="Pfam" id="PF19335">
    <property type="entry name" value="HMBD"/>
    <property type="match status" value="1"/>
</dbReference>
<dbReference type="Gene3D" id="6.10.140.730">
    <property type="match status" value="1"/>
</dbReference>
<proteinExistence type="inferred from homology"/>
<keyword evidence="2" id="KW-0813">Transport</keyword>
<dbReference type="GO" id="GO:0015679">
    <property type="term" value="P:plasma membrane copper ion transport"/>
    <property type="evidence" value="ECO:0007669"/>
    <property type="project" value="TreeGrafter"/>
</dbReference>
<dbReference type="InterPro" id="IPR058791">
    <property type="entry name" value="3HB_CusB"/>
</dbReference>
<dbReference type="InterPro" id="IPR058792">
    <property type="entry name" value="Beta-barrel_RND_2"/>
</dbReference>
<dbReference type="InterPro" id="IPR051909">
    <property type="entry name" value="MFP_Cation_Efflux"/>
</dbReference>
<feature type="domain" description="CusB-like three alpha-helical bundle" evidence="4">
    <location>
        <begin position="170"/>
        <end position="216"/>
    </location>
</feature>
<evidence type="ECO:0000313" key="8">
    <source>
        <dbReference type="Proteomes" id="UP000196027"/>
    </source>
</evidence>
<organism evidence="7 8">
    <name type="scientific">Oleiphilus messinensis</name>
    <dbReference type="NCBI Taxonomy" id="141451"/>
    <lineage>
        <taxon>Bacteria</taxon>
        <taxon>Pseudomonadati</taxon>
        <taxon>Pseudomonadota</taxon>
        <taxon>Gammaproteobacteria</taxon>
        <taxon>Oceanospirillales</taxon>
        <taxon>Oleiphilaceae</taxon>
        <taxon>Oleiphilus</taxon>
    </lineage>
</organism>
<dbReference type="GO" id="GO:0046914">
    <property type="term" value="F:transition metal ion binding"/>
    <property type="evidence" value="ECO:0007669"/>
    <property type="project" value="TreeGrafter"/>
</dbReference>
<dbReference type="Pfam" id="PF25869">
    <property type="entry name" value="3HB_CusB"/>
    <property type="match status" value="1"/>
</dbReference>
<dbReference type="Proteomes" id="UP000196027">
    <property type="component" value="Chromosome"/>
</dbReference>
<protein>
    <submittedName>
        <fullName evidence="7">Membrane-fusion protein</fullName>
    </submittedName>
</protein>
<dbReference type="InterPro" id="IPR006143">
    <property type="entry name" value="RND_pump_MFP"/>
</dbReference>
<dbReference type="Gene3D" id="2.40.420.20">
    <property type="match status" value="1"/>
</dbReference>
<name>A0A1Y0I8E6_9GAMM</name>
<dbReference type="Pfam" id="PF25954">
    <property type="entry name" value="Beta-barrel_RND_2"/>
    <property type="match status" value="1"/>
</dbReference>
<dbReference type="PANTHER" id="PTHR30097:SF15">
    <property type="entry name" value="CATION EFFLUX SYSTEM PROTEIN CUSB"/>
    <property type="match status" value="1"/>
</dbReference>
<evidence type="ECO:0000256" key="2">
    <source>
        <dbReference type="ARBA" id="ARBA00022448"/>
    </source>
</evidence>
<dbReference type="InterPro" id="IPR042230">
    <property type="entry name" value="CusF_sf"/>
</dbReference>
<dbReference type="Pfam" id="PF25919">
    <property type="entry name" value="BSH_CusB"/>
    <property type="match status" value="1"/>
</dbReference>
<dbReference type="GO" id="GO:0022857">
    <property type="term" value="F:transmembrane transporter activity"/>
    <property type="evidence" value="ECO:0007669"/>
    <property type="project" value="InterPro"/>
</dbReference>
<dbReference type="InterPro" id="IPR058790">
    <property type="entry name" value="BSH_CusB"/>
</dbReference>
<feature type="domain" description="CusB-like barrel-sandwich hybrid" evidence="5">
    <location>
        <begin position="134"/>
        <end position="249"/>
    </location>
</feature>
<dbReference type="Pfam" id="PF11604">
    <property type="entry name" value="CusF_Ec"/>
    <property type="match status" value="2"/>
</dbReference>
<dbReference type="AlphaFoldDB" id="A0A1Y0I8E6"/>
<dbReference type="EMBL" id="CP021425">
    <property type="protein sequence ID" value="ARU56777.1"/>
    <property type="molecule type" value="Genomic_DNA"/>
</dbReference>
<evidence type="ECO:0000259" key="4">
    <source>
        <dbReference type="Pfam" id="PF25869"/>
    </source>
</evidence>
<dbReference type="Gene3D" id="2.40.50.100">
    <property type="match status" value="1"/>
</dbReference>
<evidence type="ECO:0000259" key="3">
    <source>
        <dbReference type="Pfam" id="PF19335"/>
    </source>
</evidence>
<dbReference type="InterPro" id="IPR021647">
    <property type="entry name" value="CusF_Ec"/>
</dbReference>
<evidence type="ECO:0000259" key="5">
    <source>
        <dbReference type="Pfam" id="PF25919"/>
    </source>
</evidence>
<dbReference type="Gene3D" id="2.40.50.320">
    <property type="entry name" value="Copper binding periplasmic protein CusF"/>
    <property type="match status" value="2"/>
</dbReference>
<dbReference type="PANTHER" id="PTHR30097">
    <property type="entry name" value="CATION EFFLUX SYSTEM PROTEIN CUSB"/>
    <property type="match status" value="1"/>
</dbReference>
<reference evidence="7 8" key="1">
    <citation type="submission" date="2017-05" db="EMBL/GenBank/DDBJ databases">
        <title>Genomic insights into alkan degradation activity of Oleiphilus messinensis.</title>
        <authorList>
            <person name="Kozyavkin S.A."/>
            <person name="Slesarev A.I."/>
            <person name="Golyshin P.N."/>
            <person name="Korzhenkov A."/>
            <person name="Golyshina O.N."/>
            <person name="Toshchakov S.V."/>
        </authorList>
    </citation>
    <scope>NUCLEOTIDE SEQUENCE [LARGE SCALE GENOMIC DNA]</scope>
    <source>
        <strain evidence="7 8">ME102</strain>
    </source>
</reference>
<dbReference type="OrthoDB" id="9806939at2"/>
<sequence>MKKFGILLAMLFAFGGGIAFQVLVIQQGNIIPSADNTSMTAMGDQGDDSGEKKPLYWVAPMDKNYRRDKPGKSPMGMDLVPVYEDDQQSKAGSVKISPVVINNLGVRTEKVSEGRLEMPVNTVGYVAFDEDKLNHIHSRVDGWIEVLNVTSNGDRVKKGQTLYELYSPALVNAQEEYLAALRSGNKSLYKASRSRLLSLGLTDGQIKRLESRRTVEQKIKVNAERDGIVKDLNVREGMFIKPATEVMSIGTLDSVWVIAEVFERQSNWVKTGQAVEMHTDAVPGKVWKGTVDYLYPVLDSKTRTLKVRIRVDNSDLILRPNMYANLTIFSPVSEQTLSIPKEALIKGGRYHRVVKSLGDGLFKSVIVKVGIETGDSLQILEGLEKGDQVVTSAQFLIDSESNIDAEIARMESRESNPGSTTDLSKITATGKLNSVMTDMRMLSITHDPIEAWEWPTMKMDFPVVEDVDLSMLEAGQIIEFELQKQGDWEYLVTDIVQQGKVNQSQQADMSVAQPAGKSVMATGKVKELMDDMIMIVHDPIAEWNWPVMSMMFVIADPEKLPLLKTGDQVRFKLTELEDGDYSVSAVQKR</sequence>
<gene>
    <name evidence="7" type="ORF">OLMES_2727</name>
</gene>
<dbReference type="KEGG" id="ome:OLMES_2727"/>
<dbReference type="GO" id="GO:0030288">
    <property type="term" value="C:outer membrane-bounded periplasmic space"/>
    <property type="evidence" value="ECO:0007669"/>
    <property type="project" value="TreeGrafter"/>
</dbReference>
<feature type="domain" description="Heavy metal binding" evidence="3">
    <location>
        <begin position="56"/>
        <end position="82"/>
    </location>
</feature>
<evidence type="ECO:0000256" key="1">
    <source>
        <dbReference type="ARBA" id="ARBA00009477"/>
    </source>
</evidence>
<accession>A0A1Y0I8E6</accession>
<dbReference type="NCBIfam" id="TIGR01730">
    <property type="entry name" value="RND_mfp"/>
    <property type="match status" value="1"/>
</dbReference>
<dbReference type="Gene3D" id="2.40.30.170">
    <property type="match status" value="1"/>
</dbReference>
<comment type="similarity">
    <text evidence="1">Belongs to the membrane fusion protein (MFP) (TC 8.A.1) family.</text>
</comment>
<evidence type="ECO:0000313" key="7">
    <source>
        <dbReference type="EMBL" id="ARU56777.1"/>
    </source>
</evidence>
<dbReference type="RefSeq" id="WP_087461737.1">
    <property type="nucleotide sequence ID" value="NZ_CP021425.1"/>
</dbReference>
<feature type="domain" description="CusB-like beta-barrel" evidence="6">
    <location>
        <begin position="254"/>
        <end position="328"/>
    </location>
</feature>
<evidence type="ECO:0000259" key="6">
    <source>
        <dbReference type="Pfam" id="PF25954"/>
    </source>
</evidence>
<dbReference type="InterPro" id="IPR045800">
    <property type="entry name" value="HMBD"/>
</dbReference>
<dbReference type="GO" id="GO:0016020">
    <property type="term" value="C:membrane"/>
    <property type="evidence" value="ECO:0007669"/>
    <property type="project" value="InterPro"/>
</dbReference>